<organism evidence="1 2">
    <name type="scientific">Porphyromonas levii</name>
    <dbReference type="NCBI Taxonomy" id="28114"/>
    <lineage>
        <taxon>Bacteria</taxon>
        <taxon>Pseudomonadati</taxon>
        <taxon>Bacteroidota</taxon>
        <taxon>Bacteroidia</taxon>
        <taxon>Bacteroidales</taxon>
        <taxon>Porphyromonadaceae</taxon>
        <taxon>Porphyromonas</taxon>
    </lineage>
</organism>
<evidence type="ECO:0000313" key="2">
    <source>
        <dbReference type="Proteomes" id="UP000297225"/>
    </source>
</evidence>
<dbReference type="Gene3D" id="2.60.40.1080">
    <property type="match status" value="1"/>
</dbReference>
<dbReference type="STRING" id="1122973.GCA_000379925_00515"/>
<accession>A0A4Y8WPC8</accession>
<dbReference type="InterPro" id="IPR008964">
    <property type="entry name" value="Invasin/intimin_cell_adhesion"/>
</dbReference>
<name>A0A4Y8WPC8_9PORP</name>
<dbReference type="AlphaFoldDB" id="A0A4Y8WPC8"/>
<dbReference type="InterPro" id="IPR032149">
    <property type="entry name" value="DUF4988"/>
</dbReference>
<dbReference type="PROSITE" id="PS51257">
    <property type="entry name" value="PROKAR_LIPOPROTEIN"/>
    <property type="match status" value="1"/>
</dbReference>
<dbReference type="Pfam" id="PF02368">
    <property type="entry name" value="Big_2"/>
    <property type="match status" value="1"/>
</dbReference>
<evidence type="ECO:0000313" key="1">
    <source>
        <dbReference type="EMBL" id="TFH94258.1"/>
    </source>
</evidence>
<dbReference type="SMART" id="SM00635">
    <property type="entry name" value="BID_2"/>
    <property type="match status" value="1"/>
</dbReference>
<comment type="caution">
    <text evidence="1">The sequence shown here is derived from an EMBL/GenBank/DDBJ whole genome shotgun (WGS) entry which is preliminary data.</text>
</comment>
<keyword evidence="2" id="KW-1185">Reference proteome</keyword>
<sequence>MQIMRKVRWYLYPLMILFMLSSCTNLDEVNGRVNDHEKRIKALEQLVKQGNDNTAALQALLVKVGQQNTISSYEPLKDGSGYVLTMSDGSKITLKNGKDALVPAIGVKEDNGVFYWTLNDNYLLDAAGNRVIAKGSDGKAGVTPKLRINRKKQWEVSYDNGASWTPVLDEEGKPVLAVGSSDNTNLSIESDDTYVIIVYNGKTYKIPHSGMAKPTSITLTPKEMVLEVGATMSFTLKFEPANTTNKEVTWTSDNEKIVTVKDGVVTAHAVGTAIISVVSKADVKVRATATVRVRGAAQKLALEYVTEYNVNPEGNGFVKTHLGKSSGYYTWDEAMERFSREKNFKVNNVGYHLPSYEEWCSIIPKEYVYLGMPNSDRLDSKETVSIGGQIQELTCDYRFLGQGIAYAIRFKDSNSQKSAWRYQFKDNPAGAGEKMLEITVRSLVGVKTPIKLDDISKESYWQNNNSNDIVRRFPAAGYLNRVIDSYLFYNEYGHYWSSSEEGNLAKFMIFSDFFSYSDYAHIKSFCITVRLFTNN</sequence>
<dbReference type="SUPFAM" id="SSF49373">
    <property type="entry name" value="Invasin/intimin cell-adhesion fragments"/>
    <property type="match status" value="1"/>
</dbReference>
<dbReference type="Pfam" id="PF16378">
    <property type="entry name" value="DUF4988"/>
    <property type="match status" value="1"/>
</dbReference>
<proteinExistence type="predicted"/>
<dbReference type="EMBL" id="SPNC01000153">
    <property type="protein sequence ID" value="TFH94258.1"/>
    <property type="molecule type" value="Genomic_DNA"/>
</dbReference>
<reference evidence="1 2" key="1">
    <citation type="submission" date="2019-03" db="EMBL/GenBank/DDBJ databases">
        <title>Porphyromonas levii Isolated from the Uterus of Dairy Cows.</title>
        <authorList>
            <person name="Francis A.M."/>
        </authorList>
    </citation>
    <scope>NUCLEOTIDE SEQUENCE [LARGE SCALE GENOMIC DNA]</scope>
    <source>
        <strain evidence="1 2">AF5678</strain>
    </source>
</reference>
<dbReference type="InterPro" id="IPR003343">
    <property type="entry name" value="Big_2"/>
</dbReference>
<dbReference type="OrthoDB" id="1014883at2"/>
<gene>
    <name evidence="1" type="ORF">E4P47_08315</name>
</gene>
<protein>
    <submittedName>
        <fullName evidence="1">Uncharacterized protein</fullName>
    </submittedName>
</protein>
<dbReference type="Proteomes" id="UP000297225">
    <property type="component" value="Unassembled WGS sequence"/>
</dbReference>